<dbReference type="OrthoDB" id="8607132at2"/>
<dbReference type="EMBL" id="STGJ01000002">
    <property type="protein sequence ID" value="TIC86239.1"/>
    <property type="molecule type" value="Genomic_DNA"/>
</dbReference>
<dbReference type="SUPFAM" id="SSF54523">
    <property type="entry name" value="Pili subunits"/>
    <property type="match status" value="1"/>
</dbReference>
<keyword evidence="5" id="KW-0812">Transmembrane</keyword>
<dbReference type="Proteomes" id="UP000308891">
    <property type="component" value="Unassembled WGS sequence"/>
</dbReference>
<keyword evidence="3" id="KW-1015">Disulfide bond</keyword>
<keyword evidence="4" id="KW-0281">Fimbrium</keyword>
<comment type="caution">
    <text evidence="6">The sequence shown here is derived from an EMBL/GenBank/DDBJ whole genome shotgun (WGS) entry which is preliminary data.</text>
</comment>
<dbReference type="InterPro" id="IPR001082">
    <property type="entry name" value="Pilin"/>
</dbReference>
<dbReference type="PANTHER" id="PTHR30093">
    <property type="entry name" value="GENERAL SECRETION PATHWAY PROTEIN G"/>
    <property type="match status" value="1"/>
</dbReference>
<dbReference type="AlphaFoldDB" id="A0A4T0V3Y1"/>
<evidence type="ECO:0000256" key="5">
    <source>
        <dbReference type="SAM" id="Phobius"/>
    </source>
</evidence>
<reference evidence="6 7" key="1">
    <citation type="submission" date="2019-04" db="EMBL/GenBank/DDBJ databases">
        <title>Crenobacter sp. nov.</title>
        <authorList>
            <person name="Shi S."/>
        </authorList>
    </citation>
    <scope>NUCLEOTIDE SEQUENCE [LARGE SCALE GENOMIC DNA]</scope>
    <source>
        <strain evidence="6 7">GY 70310</strain>
    </source>
</reference>
<evidence type="ECO:0000313" key="6">
    <source>
        <dbReference type="EMBL" id="TIC86239.1"/>
    </source>
</evidence>
<dbReference type="InterPro" id="IPR012902">
    <property type="entry name" value="N_methyl_site"/>
</dbReference>
<evidence type="ECO:0000313" key="7">
    <source>
        <dbReference type="Proteomes" id="UP000308891"/>
    </source>
</evidence>
<keyword evidence="7" id="KW-1185">Reference proteome</keyword>
<feature type="transmembrane region" description="Helical" evidence="5">
    <location>
        <begin position="7"/>
        <end position="29"/>
    </location>
</feature>
<dbReference type="Pfam" id="PF07963">
    <property type="entry name" value="N_methyl"/>
    <property type="match status" value="1"/>
</dbReference>
<evidence type="ECO:0000256" key="3">
    <source>
        <dbReference type="ARBA" id="ARBA00023157"/>
    </source>
</evidence>
<keyword evidence="2" id="KW-0488">Methylation</keyword>
<evidence type="ECO:0000256" key="1">
    <source>
        <dbReference type="ARBA" id="ARBA00005233"/>
    </source>
</evidence>
<dbReference type="Pfam" id="PF00114">
    <property type="entry name" value="Pilin"/>
    <property type="match status" value="1"/>
</dbReference>
<gene>
    <name evidence="6" type="ORF">E5K04_03830</name>
</gene>
<evidence type="ECO:0000256" key="4">
    <source>
        <dbReference type="RuleBase" id="RU000389"/>
    </source>
</evidence>
<dbReference type="GO" id="GO:0009289">
    <property type="term" value="C:pilus"/>
    <property type="evidence" value="ECO:0007669"/>
    <property type="project" value="InterPro"/>
</dbReference>
<accession>A0A4T0V3Y1</accession>
<name>A0A4T0V3Y1_9NEIS</name>
<dbReference type="RefSeq" id="WP_136551585.1">
    <property type="nucleotide sequence ID" value="NZ_STGJ01000002.1"/>
</dbReference>
<comment type="similarity">
    <text evidence="1 4">Belongs to the N-Me-Phe pilin family.</text>
</comment>
<dbReference type="PROSITE" id="PS00409">
    <property type="entry name" value="PROKAR_NTER_METHYL"/>
    <property type="match status" value="1"/>
</dbReference>
<keyword evidence="5" id="KW-1133">Transmembrane helix</keyword>
<dbReference type="PANTHER" id="PTHR30093:SF34">
    <property type="entry name" value="PREPILIN PEPTIDASE-DEPENDENT PROTEIN D"/>
    <property type="match status" value="1"/>
</dbReference>
<sequence>MQKGYTLIELMIAVAIIGILAAVAIVAYVDYGRRAQVAVAIMETEPMRRALDVQYATGEGWPQGNASAGFAGYRSHTIAQVAVQPAAGTRPMTLEVTLAAPWVASGAKLELYPDSASGGYTWRCSSDRAKNLFALLPSSCRDGG</sequence>
<dbReference type="Gene3D" id="3.30.700.10">
    <property type="entry name" value="Glycoprotein, Type 4 Pilin"/>
    <property type="match status" value="1"/>
</dbReference>
<evidence type="ECO:0000256" key="2">
    <source>
        <dbReference type="ARBA" id="ARBA00022481"/>
    </source>
</evidence>
<protein>
    <submittedName>
        <fullName evidence="6">Pilin</fullName>
    </submittedName>
</protein>
<dbReference type="NCBIfam" id="TIGR02532">
    <property type="entry name" value="IV_pilin_GFxxxE"/>
    <property type="match status" value="1"/>
</dbReference>
<organism evidence="6 7">
    <name type="scientific">Crenobacter intestini</name>
    <dbReference type="NCBI Taxonomy" id="2563443"/>
    <lineage>
        <taxon>Bacteria</taxon>
        <taxon>Pseudomonadati</taxon>
        <taxon>Pseudomonadota</taxon>
        <taxon>Betaproteobacteria</taxon>
        <taxon>Neisseriales</taxon>
        <taxon>Neisseriaceae</taxon>
        <taxon>Crenobacter</taxon>
    </lineage>
</organism>
<keyword evidence="5" id="KW-0472">Membrane</keyword>
<proteinExistence type="inferred from homology"/>
<dbReference type="InterPro" id="IPR045584">
    <property type="entry name" value="Pilin-like"/>
</dbReference>
<dbReference type="GO" id="GO:0007155">
    <property type="term" value="P:cell adhesion"/>
    <property type="evidence" value="ECO:0007669"/>
    <property type="project" value="InterPro"/>
</dbReference>